<keyword evidence="2" id="KW-0812">Transmembrane</keyword>
<sequence length="177" mass="19597">MKPMTPKKFKIVGTVAHCIGMVLSIMIFVFGIYVAVSNDRVISIIVLDAFGGITGFIFSVLGIIAVLRENIGFLFLTRNACSVTAFFSVVYLLAHALLPYYHDFYEDSYSLKNGYYLAAGGFFLLAVESLYSVYIAHSLHKTYSESSDEAEDLESPKTKKSLDSSFHSNSRSSVKVI</sequence>
<accession>A0A976M7C1</accession>
<evidence type="ECO:0000256" key="1">
    <source>
        <dbReference type="SAM" id="MobiDB-lite"/>
    </source>
</evidence>
<protein>
    <submittedName>
        <fullName evidence="3">Uncharacterized protein</fullName>
    </submittedName>
</protein>
<evidence type="ECO:0000313" key="3">
    <source>
        <dbReference type="EMBL" id="UKJ89875.2"/>
    </source>
</evidence>
<keyword evidence="2" id="KW-0472">Membrane</keyword>
<feature type="transmembrane region" description="Helical" evidence="2">
    <location>
        <begin position="42"/>
        <end position="67"/>
    </location>
</feature>
<evidence type="ECO:0000256" key="2">
    <source>
        <dbReference type="SAM" id="Phobius"/>
    </source>
</evidence>
<dbReference type="AlphaFoldDB" id="A0A976M7C1"/>
<feature type="transmembrane region" description="Helical" evidence="2">
    <location>
        <begin position="79"/>
        <end position="102"/>
    </location>
</feature>
<reference evidence="3" key="1">
    <citation type="submission" date="2022-07" db="EMBL/GenBank/DDBJ databases">
        <title>Evaluation of T. orientalis genome assembly methods using nanopore sequencing and analysis of variation between genomes.</title>
        <authorList>
            <person name="Yam J."/>
            <person name="Micallef M.L."/>
            <person name="Liu M."/>
            <person name="Djordjevic S.P."/>
            <person name="Bogema D.R."/>
            <person name="Jenkins C."/>
        </authorList>
    </citation>
    <scope>NUCLEOTIDE SEQUENCE</scope>
    <source>
        <strain evidence="3">Fish Creek</strain>
    </source>
</reference>
<feature type="region of interest" description="Disordered" evidence="1">
    <location>
        <begin position="148"/>
        <end position="177"/>
    </location>
</feature>
<organism evidence="3 4">
    <name type="scientific">Theileria orientalis</name>
    <dbReference type="NCBI Taxonomy" id="68886"/>
    <lineage>
        <taxon>Eukaryota</taxon>
        <taxon>Sar</taxon>
        <taxon>Alveolata</taxon>
        <taxon>Apicomplexa</taxon>
        <taxon>Aconoidasida</taxon>
        <taxon>Piroplasmida</taxon>
        <taxon>Theileriidae</taxon>
        <taxon>Theileria</taxon>
    </lineage>
</organism>
<feature type="compositionally biased region" description="Polar residues" evidence="1">
    <location>
        <begin position="163"/>
        <end position="177"/>
    </location>
</feature>
<gene>
    <name evidence="3" type="ORF">MACJ_003129</name>
</gene>
<dbReference type="OrthoDB" id="10368122at2759"/>
<evidence type="ECO:0000313" key="4">
    <source>
        <dbReference type="Proteomes" id="UP000244803"/>
    </source>
</evidence>
<feature type="transmembrane region" description="Helical" evidence="2">
    <location>
        <begin position="12"/>
        <end position="36"/>
    </location>
</feature>
<dbReference type="Proteomes" id="UP000244803">
    <property type="component" value="Chromosome 4"/>
</dbReference>
<proteinExistence type="predicted"/>
<name>A0A976M7C1_THEOR</name>
<feature type="transmembrane region" description="Helical" evidence="2">
    <location>
        <begin position="114"/>
        <end position="136"/>
    </location>
</feature>
<dbReference type="EMBL" id="CP056067">
    <property type="protein sequence ID" value="UKJ89875.2"/>
    <property type="molecule type" value="Genomic_DNA"/>
</dbReference>
<keyword evidence="2" id="KW-1133">Transmembrane helix</keyword>